<dbReference type="InterPro" id="IPR013857">
    <property type="entry name" value="NADH-UbQ_OxRdtase-assoc_prot30"/>
</dbReference>
<dbReference type="Proteomes" id="UP001589797">
    <property type="component" value="Unassembled WGS sequence"/>
</dbReference>
<keyword evidence="3" id="KW-1185">Reference proteome</keyword>
<dbReference type="RefSeq" id="WP_382386573.1">
    <property type="nucleotide sequence ID" value="NZ_JBHLWI010000009.1"/>
</dbReference>
<proteinExistence type="predicted"/>
<organism evidence="2 3">
    <name type="scientific">Fontibacter flavus</name>
    <dbReference type="NCBI Taxonomy" id="654838"/>
    <lineage>
        <taxon>Bacteria</taxon>
        <taxon>Pseudomonadati</taxon>
        <taxon>Bacteroidota</taxon>
        <taxon>Cytophagia</taxon>
        <taxon>Cytophagales</taxon>
        <taxon>Cyclobacteriaceae</taxon>
        <taxon>Fontibacter</taxon>
    </lineage>
</organism>
<protein>
    <submittedName>
        <fullName evidence="2">CIA30 family protein</fullName>
    </submittedName>
</protein>
<comment type="caution">
    <text evidence="2">The sequence shown here is derived from an EMBL/GenBank/DDBJ whole genome shotgun (WGS) entry which is preliminary data.</text>
</comment>
<sequence length="43" mass="4729">MKEPLVFDFGENKGFRRWSIINDGVMGGLSQSKAILEGKSSAK</sequence>
<reference evidence="2 3" key="1">
    <citation type="submission" date="2024-09" db="EMBL/GenBank/DDBJ databases">
        <authorList>
            <person name="Sun Q."/>
            <person name="Mori K."/>
        </authorList>
    </citation>
    <scope>NUCLEOTIDE SEQUENCE [LARGE SCALE GENOMIC DNA]</scope>
    <source>
        <strain evidence="2 3">CCM 7650</strain>
    </source>
</reference>
<name>A0ABV6FQI5_9BACT</name>
<feature type="domain" description="NADH:ubiquinone oxidoreductase intermediate-associated protein 30" evidence="1">
    <location>
        <begin position="7"/>
        <end position="38"/>
    </location>
</feature>
<evidence type="ECO:0000259" key="1">
    <source>
        <dbReference type="Pfam" id="PF08547"/>
    </source>
</evidence>
<dbReference type="Pfam" id="PF08547">
    <property type="entry name" value="CIA30"/>
    <property type="match status" value="1"/>
</dbReference>
<evidence type="ECO:0000313" key="3">
    <source>
        <dbReference type="Proteomes" id="UP001589797"/>
    </source>
</evidence>
<evidence type="ECO:0000313" key="2">
    <source>
        <dbReference type="EMBL" id="MFC0262133.1"/>
    </source>
</evidence>
<accession>A0ABV6FQI5</accession>
<gene>
    <name evidence="2" type="ORF">ACFFIP_05510</name>
</gene>
<dbReference type="EMBL" id="JBHLWI010000009">
    <property type="protein sequence ID" value="MFC0262133.1"/>
    <property type="molecule type" value="Genomic_DNA"/>
</dbReference>